<accession>A0A1S0UD11</accession>
<dbReference type="CTD" id="31252241"/>
<dbReference type="RefSeq" id="XP_020304395.1">
    <property type="nucleotide sequence ID" value="XM_020451799.1"/>
</dbReference>
<evidence type="ECO:0000256" key="1">
    <source>
        <dbReference type="SAM" id="MobiDB-lite"/>
    </source>
</evidence>
<feature type="region of interest" description="Disordered" evidence="1">
    <location>
        <begin position="21"/>
        <end position="45"/>
    </location>
</feature>
<name>A0A1S0UD11_LOALO</name>
<evidence type="ECO:0000313" key="2">
    <source>
        <dbReference type="EMBL" id="EJD73433.1"/>
    </source>
</evidence>
<feature type="compositionally biased region" description="Low complexity" evidence="1">
    <location>
        <begin position="21"/>
        <end position="34"/>
    </location>
</feature>
<dbReference type="EMBL" id="JH714256">
    <property type="protein sequence ID" value="EJD73433.1"/>
    <property type="molecule type" value="Genomic_DNA"/>
</dbReference>
<feature type="non-terminal residue" evidence="2">
    <location>
        <position position="1"/>
    </location>
</feature>
<sequence length="70" mass="7794">HIFCSFSSLIDKTKEGLKTTYTPTHPPTCTHSQTPPHPHPCSLTSMRTPTQVYQRACTHAHSLAPTYMQG</sequence>
<dbReference type="KEGG" id="loa:LOAG_19145"/>
<dbReference type="AlphaFoldDB" id="A0A1S0UD11"/>
<gene>
    <name evidence="2" type="ORF">LOAG_19145</name>
</gene>
<reference evidence="2" key="1">
    <citation type="submission" date="2012-04" db="EMBL/GenBank/DDBJ databases">
        <title>The Genome Sequence of Loa loa.</title>
        <authorList>
            <consortium name="The Broad Institute Genome Sequencing Platform"/>
            <consortium name="Broad Institute Genome Sequencing Center for Infectious Disease"/>
            <person name="Nutman T.B."/>
            <person name="Fink D.L."/>
            <person name="Russ C."/>
            <person name="Young S."/>
            <person name="Zeng Q."/>
            <person name="Gargeya S."/>
            <person name="Alvarado L."/>
            <person name="Berlin A."/>
            <person name="Chapman S.B."/>
            <person name="Chen Z."/>
            <person name="Freedman E."/>
            <person name="Gellesch M."/>
            <person name="Goldberg J."/>
            <person name="Griggs A."/>
            <person name="Gujja S."/>
            <person name="Heilman E.R."/>
            <person name="Heiman D."/>
            <person name="Howarth C."/>
            <person name="Mehta T."/>
            <person name="Neiman D."/>
            <person name="Pearson M."/>
            <person name="Roberts A."/>
            <person name="Saif S."/>
            <person name="Shea T."/>
            <person name="Shenoy N."/>
            <person name="Sisk P."/>
            <person name="Stolte C."/>
            <person name="Sykes S."/>
            <person name="White J."/>
            <person name="Yandava C."/>
            <person name="Haas B."/>
            <person name="Henn M.R."/>
            <person name="Nusbaum C."/>
            <person name="Birren B."/>
        </authorList>
    </citation>
    <scope>NUCLEOTIDE SEQUENCE [LARGE SCALE GENOMIC DNA]</scope>
</reference>
<organism evidence="2">
    <name type="scientific">Loa loa</name>
    <name type="common">Eye worm</name>
    <name type="synonym">Filaria loa</name>
    <dbReference type="NCBI Taxonomy" id="7209"/>
    <lineage>
        <taxon>Eukaryota</taxon>
        <taxon>Metazoa</taxon>
        <taxon>Ecdysozoa</taxon>
        <taxon>Nematoda</taxon>
        <taxon>Chromadorea</taxon>
        <taxon>Rhabditida</taxon>
        <taxon>Spirurina</taxon>
        <taxon>Spiruromorpha</taxon>
        <taxon>Filarioidea</taxon>
        <taxon>Onchocercidae</taxon>
        <taxon>Loa</taxon>
    </lineage>
</organism>
<dbReference type="InParanoid" id="A0A1S0UD11"/>
<dbReference type="GeneID" id="31252241"/>
<proteinExistence type="predicted"/>
<protein>
    <submittedName>
        <fullName evidence="2">Uncharacterized protein</fullName>
    </submittedName>
</protein>